<gene>
    <name evidence="1" type="ORF">PR048_011426</name>
</gene>
<evidence type="ECO:0000313" key="1">
    <source>
        <dbReference type="EMBL" id="KAJ8885230.1"/>
    </source>
</evidence>
<evidence type="ECO:0000313" key="2">
    <source>
        <dbReference type="Proteomes" id="UP001159363"/>
    </source>
</evidence>
<accession>A0ABQ9HLQ1</accession>
<organism evidence="1 2">
    <name type="scientific">Dryococelus australis</name>
    <dbReference type="NCBI Taxonomy" id="614101"/>
    <lineage>
        <taxon>Eukaryota</taxon>
        <taxon>Metazoa</taxon>
        <taxon>Ecdysozoa</taxon>
        <taxon>Arthropoda</taxon>
        <taxon>Hexapoda</taxon>
        <taxon>Insecta</taxon>
        <taxon>Pterygota</taxon>
        <taxon>Neoptera</taxon>
        <taxon>Polyneoptera</taxon>
        <taxon>Phasmatodea</taxon>
        <taxon>Verophasmatodea</taxon>
        <taxon>Anareolatae</taxon>
        <taxon>Phasmatidae</taxon>
        <taxon>Eurycanthinae</taxon>
        <taxon>Dryococelus</taxon>
    </lineage>
</organism>
<name>A0ABQ9HLQ1_9NEOP</name>
<sequence length="115" mass="13076">MVSLPPHTSHHLKPLVFTFLAPLNMSFNRECDIYLLTHHNHNITRYELAELTAGIWPLNLDKFINAEDFGIESETEPEDINEKAICDDSDSDICVSRYNKDVCVVCDEYGCDGVT</sequence>
<comment type="caution">
    <text evidence="1">The sequence shown here is derived from an EMBL/GenBank/DDBJ whole genome shotgun (WGS) entry which is preliminary data.</text>
</comment>
<keyword evidence="2" id="KW-1185">Reference proteome</keyword>
<protein>
    <submittedName>
        <fullName evidence="1">Uncharacterized protein</fullName>
    </submittedName>
</protein>
<proteinExistence type="predicted"/>
<dbReference type="EMBL" id="JARBHB010000004">
    <property type="protein sequence ID" value="KAJ8885230.1"/>
    <property type="molecule type" value="Genomic_DNA"/>
</dbReference>
<dbReference type="Proteomes" id="UP001159363">
    <property type="component" value="Chromosome X"/>
</dbReference>
<reference evidence="1 2" key="1">
    <citation type="submission" date="2023-02" db="EMBL/GenBank/DDBJ databases">
        <title>LHISI_Scaffold_Assembly.</title>
        <authorList>
            <person name="Stuart O.P."/>
            <person name="Cleave R."/>
            <person name="Magrath M.J.L."/>
            <person name="Mikheyev A.S."/>
        </authorList>
    </citation>
    <scope>NUCLEOTIDE SEQUENCE [LARGE SCALE GENOMIC DNA]</scope>
    <source>
        <strain evidence="1">Daus_M_001</strain>
        <tissue evidence="1">Leg muscle</tissue>
    </source>
</reference>